<evidence type="ECO:0000313" key="16">
    <source>
        <dbReference type="WBParaSite" id="ALUE_0001518701-mRNA-1"/>
    </source>
</evidence>
<keyword evidence="15" id="KW-1185">Reference proteome</keyword>
<keyword evidence="9 14" id="KW-0472">Membrane</keyword>
<feature type="transmembrane region" description="Helical" evidence="14">
    <location>
        <begin position="48"/>
        <end position="68"/>
    </location>
</feature>
<sequence>MQQEIWVSEEEKKRGYDNRLRGVSHLVWIREMHGVSQLINSKTPTAKLFWSVILGICMIYAIINTILVTKEYVDNQTATRMTLNQASKLPFPTLVICPKTADAVHLDVLLDDIHKRIDGIDNKKAVELLAFAIAGAGFRNFDIGTYRRIIVLYSYFSISSSRPSKEKYAYRGDIGVE</sequence>
<keyword evidence="8 13" id="KW-0406">Ion transport</keyword>
<evidence type="ECO:0000256" key="7">
    <source>
        <dbReference type="ARBA" id="ARBA00023053"/>
    </source>
</evidence>
<evidence type="ECO:0000256" key="5">
    <source>
        <dbReference type="ARBA" id="ARBA00022692"/>
    </source>
</evidence>
<comment type="similarity">
    <text evidence="2 13">Belongs to the amiloride-sensitive sodium channel (TC 1.A.6) family.</text>
</comment>
<keyword evidence="6 14" id="KW-1133">Transmembrane helix</keyword>
<evidence type="ECO:0000256" key="3">
    <source>
        <dbReference type="ARBA" id="ARBA00022448"/>
    </source>
</evidence>
<evidence type="ECO:0000256" key="4">
    <source>
        <dbReference type="ARBA" id="ARBA00022461"/>
    </source>
</evidence>
<evidence type="ECO:0000256" key="6">
    <source>
        <dbReference type="ARBA" id="ARBA00022989"/>
    </source>
</evidence>
<evidence type="ECO:0000256" key="9">
    <source>
        <dbReference type="ARBA" id="ARBA00023136"/>
    </source>
</evidence>
<dbReference type="WBParaSite" id="ALUE_0001518701-mRNA-1">
    <property type="protein sequence ID" value="ALUE_0001518701-mRNA-1"/>
    <property type="gene ID" value="ALUE_0001518701"/>
</dbReference>
<evidence type="ECO:0000256" key="11">
    <source>
        <dbReference type="ARBA" id="ARBA00023201"/>
    </source>
</evidence>
<evidence type="ECO:0000256" key="8">
    <source>
        <dbReference type="ARBA" id="ARBA00023065"/>
    </source>
</evidence>
<dbReference type="InterPro" id="IPR001873">
    <property type="entry name" value="ENaC"/>
</dbReference>
<keyword evidence="4 13" id="KW-0894">Sodium channel</keyword>
<dbReference type="GO" id="GO:0016020">
    <property type="term" value="C:membrane"/>
    <property type="evidence" value="ECO:0007669"/>
    <property type="project" value="UniProtKB-SubCell"/>
</dbReference>
<evidence type="ECO:0000313" key="15">
    <source>
        <dbReference type="Proteomes" id="UP000036681"/>
    </source>
</evidence>
<evidence type="ECO:0000256" key="10">
    <source>
        <dbReference type="ARBA" id="ARBA00023180"/>
    </source>
</evidence>
<protein>
    <submittedName>
        <fullName evidence="16">Amiloride-sensitive sodium channel</fullName>
    </submittedName>
</protein>
<keyword evidence="10" id="KW-0325">Glycoprotein</keyword>
<evidence type="ECO:0000256" key="12">
    <source>
        <dbReference type="ARBA" id="ARBA00023303"/>
    </source>
</evidence>
<organism evidence="15 16">
    <name type="scientific">Ascaris lumbricoides</name>
    <name type="common">Giant roundworm</name>
    <dbReference type="NCBI Taxonomy" id="6252"/>
    <lineage>
        <taxon>Eukaryota</taxon>
        <taxon>Metazoa</taxon>
        <taxon>Ecdysozoa</taxon>
        <taxon>Nematoda</taxon>
        <taxon>Chromadorea</taxon>
        <taxon>Rhabditida</taxon>
        <taxon>Spirurina</taxon>
        <taxon>Ascaridomorpha</taxon>
        <taxon>Ascaridoidea</taxon>
        <taxon>Ascarididae</taxon>
        <taxon>Ascaris</taxon>
    </lineage>
</organism>
<dbReference type="Proteomes" id="UP000036681">
    <property type="component" value="Unplaced"/>
</dbReference>
<keyword evidence="11 13" id="KW-0739">Sodium transport</keyword>
<accession>A0A0M3IBQ2</accession>
<dbReference type="AlphaFoldDB" id="A0A0M3IBQ2"/>
<dbReference type="Pfam" id="PF00858">
    <property type="entry name" value="ASC"/>
    <property type="match status" value="1"/>
</dbReference>
<keyword evidence="3 13" id="KW-0813">Transport</keyword>
<evidence type="ECO:0000256" key="14">
    <source>
        <dbReference type="SAM" id="Phobius"/>
    </source>
</evidence>
<keyword evidence="12 13" id="KW-0407">Ion channel</keyword>
<dbReference type="GO" id="GO:0005272">
    <property type="term" value="F:sodium channel activity"/>
    <property type="evidence" value="ECO:0007669"/>
    <property type="project" value="UniProtKB-KW"/>
</dbReference>
<keyword evidence="5 13" id="KW-0812">Transmembrane</keyword>
<comment type="subcellular location">
    <subcellularLocation>
        <location evidence="1">Membrane</location>
        <topology evidence="1">Multi-pass membrane protein</topology>
    </subcellularLocation>
</comment>
<name>A0A0M3IBQ2_ASCLU</name>
<proteinExistence type="inferred from homology"/>
<keyword evidence="7" id="KW-0915">Sodium</keyword>
<evidence type="ECO:0000256" key="2">
    <source>
        <dbReference type="ARBA" id="ARBA00007193"/>
    </source>
</evidence>
<evidence type="ECO:0000256" key="13">
    <source>
        <dbReference type="RuleBase" id="RU000679"/>
    </source>
</evidence>
<evidence type="ECO:0000256" key="1">
    <source>
        <dbReference type="ARBA" id="ARBA00004141"/>
    </source>
</evidence>
<reference evidence="16" key="1">
    <citation type="submission" date="2017-02" db="UniProtKB">
        <authorList>
            <consortium name="WormBaseParasite"/>
        </authorList>
    </citation>
    <scope>IDENTIFICATION</scope>
</reference>